<proteinExistence type="predicted"/>
<accession>A0ABM7Q2R1</accession>
<evidence type="ECO:0000256" key="1">
    <source>
        <dbReference type="SAM" id="SignalP"/>
    </source>
</evidence>
<evidence type="ECO:0000313" key="3">
    <source>
        <dbReference type="Proteomes" id="UP000681317"/>
    </source>
</evidence>
<gene>
    <name evidence="2" type="ORF">LYSCAS_05680</name>
</gene>
<feature type="chain" id="PRO_5045547730" description="Lipoprotein" evidence="1">
    <location>
        <begin position="26"/>
        <end position="95"/>
    </location>
</feature>
<keyword evidence="1" id="KW-0732">Signal</keyword>
<protein>
    <recommendedName>
        <fullName evidence="4">Lipoprotein</fullName>
    </recommendedName>
</protein>
<dbReference type="RefSeq" id="WP_213435531.1">
    <property type="nucleotide sequence ID" value="NZ_AP024545.1"/>
</dbReference>
<organism evidence="2 3">
    <name type="scientific">Noviluteimonas caseinilytica</name>
    <dbReference type="NCBI Taxonomy" id="2675101"/>
    <lineage>
        <taxon>Bacteria</taxon>
        <taxon>Pseudomonadati</taxon>
        <taxon>Pseudomonadota</taxon>
        <taxon>Gammaproteobacteria</taxon>
        <taxon>Lysobacterales</taxon>
        <taxon>Lysobacteraceae</taxon>
        <taxon>Noviluteimonas</taxon>
    </lineage>
</organism>
<sequence>MTLPGMQVRGILVACCTAAILVACAPVDSQTPSRPQPAVPVQPGPTCRVDADCAVDTHCTALPGGCRCANGHCIAPRAAVDPVIDPAPAPTATVR</sequence>
<name>A0ABM7Q2R1_9GAMM</name>
<reference evidence="2 3" key="1">
    <citation type="submission" date="2021-03" db="EMBL/GenBank/DDBJ databases">
        <title>Complete Genome Sequences of Two Lysobacter Strains Isolated from Sea Water (Lysobacter caseinilyticus) and Soil (Lysobacter helvus) in South Korea.</title>
        <authorList>
            <person name="Watanabe Y."/>
            <person name="Arakawa K."/>
        </authorList>
    </citation>
    <scope>NUCLEOTIDE SEQUENCE [LARGE SCALE GENOMIC DNA]</scope>
    <source>
        <strain evidence="2 3">KVB24</strain>
    </source>
</reference>
<dbReference type="EMBL" id="AP024545">
    <property type="protein sequence ID" value="BCT91544.1"/>
    <property type="molecule type" value="Genomic_DNA"/>
</dbReference>
<evidence type="ECO:0000313" key="2">
    <source>
        <dbReference type="EMBL" id="BCT91544.1"/>
    </source>
</evidence>
<keyword evidence="3" id="KW-1185">Reference proteome</keyword>
<feature type="signal peptide" evidence="1">
    <location>
        <begin position="1"/>
        <end position="25"/>
    </location>
</feature>
<dbReference type="Proteomes" id="UP000681317">
    <property type="component" value="Chromosome"/>
</dbReference>
<evidence type="ECO:0008006" key="4">
    <source>
        <dbReference type="Google" id="ProtNLM"/>
    </source>
</evidence>